<evidence type="ECO:0000313" key="5">
    <source>
        <dbReference type="Proteomes" id="UP000190130"/>
    </source>
</evidence>
<protein>
    <submittedName>
        <fullName evidence="4">Helicase conserved C-terminal domain-containing protein</fullName>
    </submittedName>
</protein>
<reference evidence="4 5" key="1">
    <citation type="submission" date="2017-02" db="EMBL/GenBank/DDBJ databases">
        <authorList>
            <person name="Peterson S.W."/>
        </authorList>
    </citation>
    <scope>NUCLEOTIDE SEQUENCE [LARGE SCALE GENOMIC DNA]</scope>
    <source>
        <strain evidence="4 5">DSM 9653</strain>
    </source>
</reference>
<keyword evidence="4" id="KW-0547">Nucleotide-binding</keyword>
<name>A0A1T5DWN2_9HYPH</name>
<proteinExistence type="predicted"/>
<dbReference type="SUPFAM" id="SSF52540">
    <property type="entry name" value="P-loop containing nucleoside triphosphate hydrolases"/>
    <property type="match status" value="2"/>
</dbReference>
<dbReference type="SMART" id="SM00490">
    <property type="entry name" value="HELICc"/>
    <property type="match status" value="1"/>
</dbReference>
<dbReference type="PANTHER" id="PTHR45629:SF7">
    <property type="entry name" value="DNA EXCISION REPAIR PROTEIN ERCC-6-RELATED"/>
    <property type="match status" value="1"/>
</dbReference>
<dbReference type="GO" id="GO:0004386">
    <property type="term" value="F:helicase activity"/>
    <property type="evidence" value="ECO:0007669"/>
    <property type="project" value="UniProtKB-KW"/>
</dbReference>
<feature type="domain" description="Helicase ATP-binding" evidence="2">
    <location>
        <begin position="72"/>
        <end position="237"/>
    </location>
</feature>
<dbReference type="Gene3D" id="3.40.50.10810">
    <property type="entry name" value="Tandem AAA-ATPase domain"/>
    <property type="match status" value="1"/>
</dbReference>
<dbReference type="SMART" id="SM00487">
    <property type="entry name" value="DEXDc"/>
    <property type="match status" value="1"/>
</dbReference>
<feature type="domain" description="Helicase C-terminal" evidence="3">
    <location>
        <begin position="378"/>
        <end position="536"/>
    </location>
</feature>
<dbReference type="EMBL" id="FUYX01000005">
    <property type="protein sequence ID" value="SKB76054.1"/>
    <property type="molecule type" value="Genomic_DNA"/>
</dbReference>
<keyword evidence="4" id="KW-0067">ATP-binding</keyword>
<sequence>MGLAGTEMQTTSKFQSKILSRQKHDLDYDIYRAGLEWDLTDPIVIESADDFKSTQRWKKHLDPYHHQVSNLITFCRRLPVTLLADDVGLGKTISAGLVMSELIARSRLAKILIVCPKVLCPQWKEELETKFNINCEVATGKELVSADPGETGAVITTYNSARLYLDRLPEDSFQMLVLDEAHKLRNLYGTEKSPQVALTFQRALQNRRFRFVLMLTATPIQNRLWDLYSLIDLLTVARGHENPFGSPGMFARRYIADDKEKARQLKESARDEFRSIVYGYMSRVRRGDAQLSFPERVVQMHRVQPTTMETELINAIAKPIQKMNRLAQISILQALSSSPDALAAQLINMARKGTAQPELAQLVSGIVKQMPPSAKLAGLGALIDQLKKNNPGSWRLVVFTTRRETQTTIQSFLESNGLTVGLINGDSGQRNQETIARFKQDPPACRVIVSTEAGSEGVNLQVANVLVNYDLPWNPMIVEQRIGRVQRLGSKFEHVSIFNITLKGTFEEYIVGRLMEKLQMASHAIGDIESLLQGSDVGDRDDDAASTFEERILDLVLAALAGKDVEKDLRLKEQSIENAKLELEREEANINAILGGMDGVGYVGPRAPTLPPLDRSMDLQAFALGALRQLGAIISQYRTGIYLAEEKGRQEYITFEEGASQDRRVQLYAPQSPALQRLIKRVTESGVHDVRDGDPDPGPASEKLVRDWADRLGAKLEGSRVNTVTRSFGGEALLRVRATTAHDSYERLVTCDCARSDHIAVPAEAGDLSAPEHLIQDVKKLGIDIERLQAAGEQDAGIAEFSRFYLERGAVEVKAAGADERKRKKLEDDFTPRLDMTLVGLRGTVQRDIALRARYSFPSGGLYESEFLVRPSAGQILNEPPTARCAKSGQVAPTACLDQCESSGAQVLKHLLVGSEVSGRKALAEFTALCALSGKRALLDELEESQVSGQKVASKLLKTSALSGKRAEPEHFDVCQFTRADLLRTELAVSEVSGKLYRQDQQARSEVSGKAGHKGEFTSCHETRQVLALNEAEKCAITDKAVRPGVLVVCEATGKRVLPNALGTCVSSGKRVLKELLTTSSVSQATVLRSEAVQSSSGQFCLPTEVETCLWSGKRVHPLDIRLCSLTGLPIHMEFATKDAQPRLKPLVEMLDGVRRTADEQPIWPRVGDRIAVALKGGKPRVEAAVLSPSKTHLAICSESKTMLGLRVRQLGMIYDLSDQSIVGRIVQGKRSGSGWAASS</sequence>
<dbReference type="AlphaFoldDB" id="A0A1T5DWN2"/>
<dbReference type="Proteomes" id="UP000190130">
    <property type="component" value="Unassembled WGS sequence"/>
</dbReference>
<dbReference type="InterPro" id="IPR014001">
    <property type="entry name" value="Helicase_ATP-bd"/>
</dbReference>
<dbReference type="InterPro" id="IPR038718">
    <property type="entry name" value="SNF2-like_sf"/>
</dbReference>
<dbReference type="PANTHER" id="PTHR45629">
    <property type="entry name" value="SNF2/RAD54 FAMILY MEMBER"/>
    <property type="match status" value="1"/>
</dbReference>
<evidence type="ECO:0000256" key="1">
    <source>
        <dbReference type="ARBA" id="ARBA00022801"/>
    </source>
</evidence>
<dbReference type="GO" id="GO:0005524">
    <property type="term" value="F:ATP binding"/>
    <property type="evidence" value="ECO:0007669"/>
    <property type="project" value="InterPro"/>
</dbReference>
<dbReference type="CDD" id="cd18793">
    <property type="entry name" value="SF2_C_SNF"/>
    <property type="match status" value="1"/>
</dbReference>
<organism evidence="4 5">
    <name type="scientific">Bosea thiooxidans</name>
    <dbReference type="NCBI Taxonomy" id="53254"/>
    <lineage>
        <taxon>Bacteria</taxon>
        <taxon>Pseudomonadati</taxon>
        <taxon>Pseudomonadota</taxon>
        <taxon>Alphaproteobacteria</taxon>
        <taxon>Hyphomicrobiales</taxon>
        <taxon>Boseaceae</taxon>
        <taxon>Bosea</taxon>
    </lineage>
</organism>
<evidence type="ECO:0000313" key="4">
    <source>
        <dbReference type="EMBL" id="SKB76054.1"/>
    </source>
</evidence>
<keyword evidence="1" id="KW-0378">Hydrolase</keyword>
<evidence type="ECO:0000259" key="2">
    <source>
        <dbReference type="PROSITE" id="PS51192"/>
    </source>
</evidence>
<dbReference type="InterPro" id="IPR027417">
    <property type="entry name" value="P-loop_NTPase"/>
</dbReference>
<gene>
    <name evidence="4" type="ORF">SAMN05660750_02156</name>
</gene>
<dbReference type="InterPro" id="IPR000330">
    <property type="entry name" value="SNF2_N"/>
</dbReference>
<dbReference type="PROSITE" id="PS51192">
    <property type="entry name" value="HELICASE_ATP_BIND_1"/>
    <property type="match status" value="1"/>
</dbReference>
<dbReference type="InterPro" id="IPR049730">
    <property type="entry name" value="SNF2/RAD54-like_C"/>
</dbReference>
<dbReference type="Gene3D" id="3.40.50.300">
    <property type="entry name" value="P-loop containing nucleotide triphosphate hydrolases"/>
    <property type="match status" value="1"/>
</dbReference>
<dbReference type="PROSITE" id="PS51194">
    <property type="entry name" value="HELICASE_CTER"/>
    <property type="match status" value="1"/>
</dbReference>
<dbReference type="InterPro" id="IPR001650">
    <property type="entry name" value="Helicase_C-like"/>
</dbReference>
<dbReference type="InterPro" id="IPR050496">
    <property type="entry name" value="SNF2_RAD54_helicase_repair"/>
</dbReference>
<dbReference type="Pfam" id="PF00271">
    <property type="entry name" value="Helicase_C"/>
    <property type="match status" value="1"/>
</dbReference>
<dbReference type="GO" id="GO:0016787">
    <property type="term" value="F:hydrolase activity"/>
    <property type="evidence" value="ECO:0007669"/>
    <property type="project" value="UniProtKB-KW"/>
</dbReference>
<dbReference type="Pfam" id="PF00176">
    <property type="entry name" value="SNF2-rel_dom"/>
    <property type="match status" value="1"/>
</dbReference>
<accession>A0A1T5DWN2</accession>
<evidence type="ECO:0000259" key="3">
    <source>
        <dbReference type="PROSITE" id="PS51194"/>
    </source>
</evidence>
<keyword evidence="4" id="KW-0347">Helicase</keyword>